<evidence type="ECO:0000313" key="4">
    <source>
        <dbReference type="Proteomes" id="UP000288071"/>
    </source>
</evidence>
<comment type="caution">
    <text evidence="3">The sequence shown here is derived from an EMBL/GenBank/DDBJ whole genome shotgun (WGS) entry which is preliminary data.</text>
</comment>
<name>A0A3S3LDU9_9RHOB</name>
<feature type="transmembrane region" description="Helical" evidence="2">
    <location>
        <begin position="133"/>
        <end position="158"/>
    </location>
</feature>
<gene>
    <name evidence="3" type="ORF">EOW66_05615</name>
</gene>
<evidence type="ECO:0000256" key="1">
    <source>
        <dbReference type="SAM" id="MobiDB-lite"/>
    </source>
</evidence>
<proteinExistence type="predicted"/>
<keyword evidence="2" id="KW-0812">Transmembrane</keyword>
<dbReference type="EMBL" id="SAVA01000003">
    <property type="protein sequence ID" value="RWR53191.1"/>
    <property type="molecule type" value="Genomic_DNA"/>
</dbReference>
<keyword evidence="2" id="KW-0472">Membrane</keyword>
<keyword evidence="2" id="KW-1133">Transmembrane helix</keyword>
<reference evidence="3" key="1">
    <citation type="submission" date="2019-01" db="EMBL/GenBank/DDBJ databases">
        <title>Sinorhodobacter populi sp. nov. isolated from the symptomatic bark tissue of Populus euramericana canker.</title>
        <authorList>
            <person name="Xu G."/>
        </authorList>
    </citation>
    <scope>NUCLEOTIDE SEQUENCE [LARGE SCALE GENOMIC DNA]</scope>
    <source>
        <strain evidence="3">CGMCC 1.12963</strain>
    </source>
</reference>
<feature type="region of interest" description="Disordered" evidence="1">
    <location>
        <begin position="36"/>
        <end position="55"/>
    </location>
</feature>
<keyword evidence="4" id="KW-1185">Reference proteome</keyword>
<dbReference type="InterPro" id="IPR021333">
    <property type="entry name" value="DUF2946"/>
</dbReference>
<dbReference type="AlphaFoldDB" id="A0A3S3LDU9"/>
<accession>A0A3S3LDU9</accession>
<dbReference type="Proteomes" id="UP000288071">
    <property type="component" value="Unassembled WGS sequence"/>
</dbReference>
<protein>
    <submittedName>
        <fullName evidence="3">DUF2946 domain-containing protein</fullName>
    </submittedName>
</protein>
<feature type="region of interest" description="Disordered" evidence="1">
    <location>
        <begin position="241"/>
        <end position="261"/>
    </location>
</feature>
<organism evidence="3 4">
    <name type="scientific">Paenirhodobacter huangdaonensis</name>
    <dbReference type="NCBI Taxonomy" id="2501515"/>
    <lineage>
        <taxon>Bacteria</taxon>
        <taxon>Pseudomonadati</taxon>
        <taxon>Pseudomonadota</taxon>
        <taxon>Alphaproteobacteria</taxon>
        <taxon>Rhodobacterales</taxon>
        <taxon>Rhodobacter group</taxon>
        <taxon>Paenirhodobacter</taxon>
    </lineage>
</organism>
<evidence type="ECO:0000313" key="3">
    <source>
        <dbReference type="EMBL" id="RWR53191.1"/>
    </source>
</evidence>
<reference evidence="3" key="2">
    <citation type="submission" date="2019-01" db="EMBL/GenBank/DDBJ databases">
        <authorList>
            <person name="Li Y."/>
        </authorList>
    </citation>
    <scope>NUCLEOTIDE SEQUENCE [LARGE SCALE GENOMIC DNA]</scope>
    <source>
        <strain evidence="3">CGMCC 1.12963</strain>
    </source>
</reference>
<evidence type="ECO:0000256" key="2">
    <source>
        <dbReference type="SAM" id="Phobius"/>
    </source>
</evidence>
<sequence>MGDQLAPDFRHGFFEADALLLQAFYQLPGAGGIQRMQAEGRGAPGEPRKEGERSGDLVFPRGHFRHLSCGRVSHSARQNLPHKTRRFAQRPCTVTRCLAPGMRFRRAECRSLTGLDVFVSAGEMRVMRTAQRIGSAFHGIFAVVLALVLSLQVGSAYLPAGAAPDLAANEVLIELCDGTGLSRVVIDLATGKTRDAASGGEQSGPKCPFCVLGLAVPQGFAPELAFQARLQRAALPLPAQRLPASAPRDHSRAIRAPPVLT</sequence>
<dbReference type="Pfam" id="PF11162">
    <property type="entry name" value="DUF2946"/>
    <property type="match status" value="1"/>
</dbReference>
<feature type="compositionally biased region" description="Basic and acidic residues" evidence="1">
    <location>
        <begin position="46"/>
        <end position="55"/>
    </location>
</feature>